<keyword evidence="8 10" id="KW-0573">Peptidoglycan synthesis</keyword>
<dbReference type="SUPFAM" id="SSF56059">
    <property type="entry name" value="Glutathione synthetase ATP-binding domain-like"/>
    <property type="match status" value="1"/>
</dbReference>
<keyword evidence="12" id="KW-0464">Manganese</keyword>
<feature type="domain" description="ATP-grasp" evidence="14">
    <location>
        <begin position="141"/>
        <end position="331"/>
    </location>
</feature>
<dbReference type="GO" id="GO:0008360">
    <property type="term" value="P:regulation of cell shape"/>
    <property type="evidence" value="ECO:0007669"/>
    <property type="project" value="UniProtKB-KW"/>
</dbReference>
<keyword evidence="12" id="KW-0479">Metal-binding</keyword>
<comment type="subcellular location">
    <subcellularLocation>
        <location evidence="1 10">Cytoplasm</location>
    </subcellularLocation>
</comment>
<dbReference type="RefSeq" id="WP_177717413.1">
    <property type="nucleotide sequence ID" value="NZ_JACRSQ010000003.1"/>
</dbReference>
<dbReference type="GO" id="GO:0005524">
    <property type="term" value="F:ATP binding"/>
    <property type="evidence" value="ECO:0007669"/>
    <property type="project" value="UniProtKB-UniRule"/>
</dbReference>
<sequence length="339" mass="36174">MKIVVLAGGHSPEHDVSLSSGSLIANALLENGHEVVLLDLYEGLRLTAPLASYFHAPGSGAPFSYRVPEVAAELQPLSADASLIGPGVMELCRFADLVFLSLHGSMGENGQIQAIFDAYGISYTGTGYIGSLLAMDKDLSKQLMASHGVLTPRWSIYDPAVPSDIPFPCVVKPCSCGSSVGVALAEDAPSLALALGKAGDYDDRLLIEERIVGREFSVGILDGRALPPIEIVVTEGFYDYRNKYQPGLTKELCPAPISEALCQKLQTLALTVHSALRLGYYSRIDFIVDAGEQPYCLEANTLPGMTPTSLLPQEAAAAGISYTDLCEKIAQAGVKERRR</sequence>
<feature type="active site" evidence="11">
    <location>
        <position position="309"/>
    </location>
</feature>
<dbReference type="InterPro" id="IPR013815">
    <property type="entry name" value="ATP_grasp_subdomain_1"/>
</dbReference>
<feature type="active site" evidence="11">
    <location>
        <position position="13"/>
    </location>
</feature>
<evidence type="ECO:0000256" key="11">
    <source>
        <dbReference type="PIRSR" id="PIRSR039102-1"/>
    </source>
</evidence>
<evidence type="ECO:0000259" key="14">
    <source>
        <dbReference type="PROSITE" id="PS50975"/>
    </source>
</evidence>
<dbReference type="InterPro" id="IPR005905">
    <property type="entry name" value="D_ala_D_ala"/>
</dbReference>
<name>A0A926DST7_9FIRM</name>
<comment type="caution">
    <text evidence="15">The sequence shown here is derived from an EMBL/GenBank/DDBJ whole genome shotgun (WGS) entry which is preliminary data.</text>
</comment>
<feature type="binding site" evidence="12">
    <location>
        <position position="298"/>
    </location>
    <ligand>
        <name>Mg(2+)</name>
        <dbReference type="ChEBI" id="CHEBI:18420"/>
        <label>1</label>
    </ligand>
</feature>
<evidence type="ECO:0000256" key="9">
    <source>
        <dbReference type="ARBA" id="ARBA00023316"/>
    </source>
</evidence>
<dbReference type="Gene3D" id="3.30.1490.20">
    <property type="entry name" value="ATP-grasp fold, A domain"/>
    <property type="match status" value="1"/>
</dbReference>
<organism evidence="15 16">
    <name type="scientific">Bianquea renquensis</name>
    <dbReference type="NCBI Taxonomy" id="2763661"/>
    <lineage>
        <taxon>Bacteria</taxon>
        <taxon>Bacillati</taxon>
        <taxon>Bacillota</taxon>
        <taxon>Clostridia</taxon>
        <taxon>Eubacteriales</taxon>
        <taxon>Bianqueaceae</taxon>
        <taxon>Bianquea</taxon>
    </lineage>
</organism>
<evidence type="ECO:0000256" key="10">
    <source>
        <dbReference type="HAMAP-Rule" id="MF_00047"/>
    </source>
</evidence>
<dbReference type="Proteomes" id="UP000657006">
    <property type="component" value="Unassembled WGS sequence"/>
</dbReference>
<keyword evidence="12" id="KW-0460">Magnesium</keyword>
<dbReference type="PROSITE" id="PS00843">
    <property type="entry name" value="DALA_DALA_LIGASE_1"/>
    <property type="match status" value="1"/>
</dbReference>
<dbReference type="InterPro" id="IPR011127">
    <property type="entry name" value="Dala_Dala_lig_N"/>
</dbReference>
<dbReference type="GO" id="GO:0009252">
    <property type="term" value="P:peptidoglycan biosynthetic process"/>
    <property type="evidence" value="ECO:0007669"/>
    <property type="project" value="UniProtKB-UniRule"/>
</dbReference>
<keyword evidence="3 10" id="KW-0963">Cytoplasm</keyword>
<dbReference type="InterPro" id="IPR011095">
    <property type="entry name" value="Dala_Dala_lig_C"/>
</dbReference>
<evidence type="ECO:0000256" key="4">
    <source>
        <dbReference type="ARBA" id="ARBA00022598"/>
    </source>
</evidence>
<evidence type="ECO:0000313" key="16">
    <source>
        <dbReference type="Proteomes" id="UP000657006"/>
    </source>
</evidence>
<dbReference type="PROSITE" id="PS50975">
    <property type="entry name" value="ATP_GRASP"/>
    <property type="match status" value="1"/>
</dbReference>
<dbReference type="InterPro" id="IPR000291">
    <property type="entry name" value="D-Ala_lig_Van_CS"/>
</dbReference>
<evidence type="ECO:0000256" key="3">
    <source>
        <dbReference type="ARBA" id="ARBA00022490"/>
    </source>
</evidence>
<protein>
    <recommendedName>
        <fullName evidence="10">D-alanine--D-alanine ligase</fullName>
        <ecNumber evidence="10">6.3.2.4</ecNumber>
    </recommendedName>
    <alternativeName>
        <fullName evidence="10">D-Ala-D-Ala ligase</fullName>
    </alternativeName>
    <alternativeName>
        <fullName evidence="10">D-alanylalanine synthetase</fullName>
    </alternativeName>
</protein>
<dbReference type="Gene3D" id="3.40.50.20">
    <property type="match status" value="1"/>
</dbReference>
<dbReference type="EMBL" id="JACRSQ010000003">
    <property type="protein sequence ID" value="MBC8542684.1"/>
    <property type="molecule type" value="Genomic_DNA"/>
</dbReference>
<evidence type="ECO:0000256" key="5">
    <source>
        <dbReference type="ARBA" id="ARBA00022741"/>
    </source>
</evidence>
<dbReference type="EC" id="6.3.2.4" evidence="10"/>
<dbReference type="AlphaFoldDB" id="A0A926DST7"/>
<evidence type="ECO:0000313" key="15">
    <source>
        <dbReference type="EMBL" id="MBC8542684.1"/>
    </source>
</evidence>
<dbReference type="Pfam" id="PF01820">
    <property type="entry name" value="Dala_Dala_lig_N"/>
    <property type="match status" value="1"/>
</dbReference>
<dbReference type="Gene3D" id="3.30.470.20">
    <property type="entry name" value="ATP-grasp fold, B domain"/>
    <property type="match status" value="1"/>
</dbReference>
<feature type="binding site" evidence="12">
    <location>
        <position position="300"/>
    </location>
    <ligand>
        <name>Mg(2+)</name>
        <dbReference type="ChEBI" id="CHEBI:18420"/>
        <label>2</label>
    </ligand>
</feature>
<dbReference type="InterPro" id="IPR016185">
    <property type="entry name" value="PreATP-grasp_dom_sf"/>
</dbReference>
<feature type="active site" evidence="11">
    <location>
        <position position="178"/>
    </location>
</feature>
<evidence type="ECO:0000256" key="1">
    <source>
        <dbReference type="ARBA" id="ARBA00004496"/>
    </source>
</evidence>
<dbReference type="GO" id="GO:0005737">
    <property type="term" value="C:cytoplasm"/>
    <property type="evidence" value="ECO:0007669"/>
    <property type="project" value="UniProtKB-SubCell"/>
</dbReference>
<dbReference type="GO" id="GO:0046872">
    <property type="term" value="F:metal ion binding"/>
    <property type="evidence" value="ECO:0007669"/>
    <property type="project" value="UniProtKB-KW"/>
</dbReference>
<keyword evidence="6 13" id="KW-0067">ATP-binding</keyword>
<dbReference type="GO" id="GO:0008716">
    <property type="term" value="F:D-alanine-D-alanine ligase activity"/>
    <property type="evidence" value="ECO:0007669"/>
    <property type="project" value="UniProtKB-UniRule"/>
</dbReference>
<keyword evidence="5 13" id="KW-0547">Nucleotide-binding</keyword>
<gene>
    <name evidence="10" type="primary">ddl</name>
    <name evidence="15" type="ORF">H8730_03865</name>
</gene>
<dbReference type="NCBIfam" id="TIGR01205">
    <property type="entry name" value="D_ala_D_alaTIGR"/>
    <property type="match status" value="1"/>
</dbReference>
<evidence type="ECO:0000256" key="2">
    <source>
        <dbReference type="ARBA" id="ARBA00010871"/>
    </source>
</evidence>
<dbReference type="PANTHER" id="PTHR23132:SF23">
    <property type="entry name" value="D-ALANINE--D-ALANINE LIGASE B"/>
    <property type="match status" value="1"/>
</dbReference>
<evidence type="ECO:0000256" key="6">
    <source>
        <dbReference type="ARBA" id="ARBA00022840"/>
    </source>
</evidence>
<evidence type="ECO:0000256" key="8">
    <source>
        <dbReference type="ARBA" id="ARBA00022984"/>
    </source>
</evidence>
<keyword evidence="16" id="KW-1185">Reference proteome</keyword>
<evidence type="ECO:0000256" key="12">
    <source>
        <dbReference type="PIRSR" id="PIRSR039102-3"/>
    </source>
</evidence>
<dbReference type="HAMAP" id="MF_00047">
    <property type="entry name" value="Dala_Dala_lig"/>
    <property type="match status" value="1"/>
</dbReference>
<dbReference type="GO" id="GO:0071555">
    <property type="term" value="P:cell wall organization"/>
    <property type="evidence" value="ECO:0007669"/>
    <property type="project" value="UniProtKB-KW"/>
</dbReference>
<accession>A0A926DST7</accession>
<dbReference type="SUPFAM" id="SSF52440">
    <property type="entry name" value="PreATP-grasp domain"/>
    <property type="match status" value="1"/>
</dbReference>
<dbReference type="PANTHER" id="PTHR23132">
    <property type="entry name" value="D-ALANINE--D-ALANINE LIGASE"/>
    <property type="match status" value="1"/>
</dbReference>
<reference evidence="15" key="1">
    <citation type="submission" date="2020-08" db="EMBL/GenBank/DDBJ databases">
        <title>Genome public.</title>
        <authorList>
            <person name="Liu C."/>
            <person name="Sun Q."/>
        </authorList>
    </citation>
    <scope>NUCLEOTIDE SEQUENCE</scope>
    <source>
        <strain evidence="15">NSJ-32</strain>
    </source>
</reference>
<evidence type="ECO:0000256" key="13">
    <source>
        <dbReference type="PROSITE-ProRule" id="PRU00409"/>
    </source>
</evidence>
<comment type="pathway">
    <text evidence="10">Cell wall biogenesis; peptidoglycan biosynthesis.</text>
</comment>
<comment type="catalytic activity">
    <reaction evidence="10">
        <text>2 D-alanine + ATP = D-alanyl-D-alanine + ADP + phosphate + H(+)</text>
        <dbReference type="Rhea" id="RHEA:11224"/>
        <dbReference type="ChEBI" id="CHEBI:15378"/>
        <dbReference type="ChEBI" id="CHEBI:30616"/>
        <dbReference type="ChEBI" id="CHEBI:43474"/>
        <dbReference type="ChEBI" id="CHEBI:57416"/>
        <dbReference type="ChEBI" id="CHEBI:57822"/>
        <dbReference type="ChEBI" id="CHEBI:456216"/>
        <dbReference type="EC" id="6.3.2.4"/>
    </reaction>
</comment>
<comment type="function">
    <text evidence="10">Cell wall formation.</text>
</comment>
<proteinExistence type="inferred from homology"/>
<comment type="cofactor">
    <cofactor evidence="12">
        <name>Mg(2+)</name>
        <dbReference type="ChEBI" id="CHEBI:18420"/>
    </cofactor>
    <cofactor evidence="12">
        <name>Mn(2+)</name>
        <dbReference type="ChEBI" id="CHEBI:29035"/>
    </cofactor>
    <text evidence="12">Binds 2 magnesium or manganese ions per subunit.</text>
</comment>
<feature type="binding site" evidence="12">
    <location>
        <position position="285"/>
    </location>
    <ligand>
        <name>Mg(2+)</name>
        <dbReference type="ChEBI" id="CHEBI:18420"/>
        <label>1</label>
    </ligand>
</feature>
<evidence type="ECO:0000256" key="7">
    <source>
        <dbReference type="ARBA" id="ARBA00022960"/>
    </source>
</evidence>
<dbReference type="Pfam" id="PF07478">
    <property type="entry name" value="Dala_Dala_lig_C"/>
    <property type="match status" value="1"/>
</dbReference>
<dbReference type="NCBIfam" id="NF002378">
    <property type="entry name" value="PRK01372.1"/>
    <property type="match status" value="1"/>
</dbReference>
<keyword evidence="4 10" id="KW-0436">Ligase</keyword>
<feature type="binding site" evidence="12">
    <location>
        <position position="298"/>
    </location>
    <ligand>
        <name>Mg(2+)</name>
        <dbReference type="ChEBI" id="CHEBI:18420"/>
        <label>2</label>
    </ligand>
</feature>
<dbReference type="PIRSF" id="PIRSF039102">
    <property type="entry name" value="Ddl/VanB"/>
    <property type="match status" value="1"/>
</dbReference>
<comment type="similarity">
    <text evidence="2 10">Belongs to the D-alanine--D-alanine ligase family.</text>
</comment>
<keyword evidence="9 10" id="KW-0961">Cell wall biogenesis/degradation</keyword>
<dbReference type="InterPro" id="IPR011761">
    <property type="entry name" value="ATP-grasp"/>
</dbReference>
<keyword evidence="7 10" id="KW-0133">Cell shape</keyword>